<accession>A0A392T3J8</accession>
<name>A0A392T3J8_9FABA</name>
<feature type="compositionally biased region" description="Basic and acidic residues" evidence="1">
    <location>
        <begin position="1"/>
        <end position="14"/>
    </location>
</feature>
<dbReference type="EMBL" id="LXQA010483507">
    <property type="protein sequence ID" value="MCI54700.1"/>
    <property type="molecule type" value="Genomic_DNA"/>
</dbReference>
<protein>
    <submittedName>
        <fullName evidence="2">Uncharacterized protein</fullName>
    </submittedName>
</protein>
<evidence type="ECO:0000313" key="3">
    <source>
        <dbReference type="Proteomes" id="UP000265520"/>
    </source>
</evidence>
<comment type="caution">
    <text evidence="2">The sequence shown here is derived from an EMBL/GenBank/DDBJ whole genome shotgun (WGS) entry which is preliminary data.</text>
</comment>
<sequence length="64" mass="7369">ETQRGHVRRDESERFQCQSDTKRAMARQSEQASLGELSLARRDFIASFKNTTNKGVAKRAFIPR</sequence>
<dbReference type="Proteomes" id="UP000265520">
    <property type="component" value="Unassembled WGS sequence"/>
</dbReference>
<feature type="non-terminal residue" evidence="2">
    <location>
        <position position="1"/>
    </location>
</feature>
<proteinExistence type="predicted"/>
<feature type="region of interest" description="Disordered" evidence="1">
    <location>
        <begin position="1"/>
        <end position="33"/>
    </location>
</feature>
<reference evidence="2 3" key="1">
    <citation type="journal article" date="2018" name="Front. Plant Sci.">
        <title>Red Clover (Trifolium pratense) and Zigzag Clover (T. medium) - A Picture of Genomic Similarities and Differences.</title>
        <authorList>
            <person name="Dluhosova J."/>
            <person name="Istvanek J."/>
            <person name="Nedelnik J."/>
            <person name="Repkova J."/>
        </authorList>
    </citation>
    <scope>NUCLEOTIDE SEQUENCE [LARGE SCALE GENOMIC DNA]</scope>
    <source>
        <strain evidence="3">cv. 10/8</strain>
        <tissue evidence="2">Leaf</tissue>
    </source>
</reference>
<keyword evidence="3" id="KW-1185">Reference proteome</keyword>
<organism evidence="2 3">
    <name type="scientific">Trifolium medium</name>
    <dbReference type="NCBI Taxonomy" id="97028"/>
    <lineage>
        <taxon>Eukaryota</taxon>
        <taxon>Viridiplantae</taxon>
        <taxon>Streptophyta</taxon>
        <taxon>Embryophyta</taxon>
        <taxon>Tracheophyta</taxon>
        <taxon>Spermatophyta</taxon>
        <taxon>Magnoliopsida</taxon>
        <taxon>eudicotyledons</taxon>
        <taxon>Gunneridae</taxon>
        <taxon>Pentapetalae</taxon>
        <taxon>rosids</taxon>
        <taxon>fabids</taxon>
        <taxon>Fabales</taxon>
        <taxon>Fabaceae</taxon>
        <taxon>Papilionoideae</taxon>
        <taxon>50 kb inversion clade</taxon>
        <taxon>NPAAA clade</taxon>
        <taxon>Hologalegina</taxon>
        <taxon>IRL clade</taxon>
        <taxon>Trifolieae</taxon>
        <taxon>Trifolium</taxon>
    </lineage>
</organism>
<evidence type="ECO:0000313" key="2">
    <source>
        <dbReference type="EMBL" id="MCI54700.1"/>
    </source>
</evidence>
<evidence type="ECO:0000256" key="1">
    <source>
        <dbReference type="SAM" id="MobiDB-lite"/>
    </source>
</evidence>
<dbReference type="AlphaFoldDB" id="A0A392T3J8"/>